<feature type="transmembrane region" description="Helical" evidence="1">
    <location>
        <begin position="307"/>
        <end position="328"/>
    </location>
</feature>
<evidence type="ECO:0008006" key="3">
    <source>
        <dbReference type="Google" id="ProtNLM"/>
    </source>
</evidence>
<feature type="transmembrane region" description="Helical" evidence="1">
    <location>
        <begin position="205"/>
        <end position="227"/>
    </location>
</feature>
<gene>
    <name evidence="2" type="ORF">AB8Z38_06330</name>
</gene>
<keyword evidence="1" id="KW-1133">Transmembrane helix</keyword>
<evidence type="ECO:0000256" key="1">
    <source>
        <dbReference type="SAM" id="Phobius"/>
    </source>
</evidence>
<feature type="transmembrane region" description="Helical" evidence="1">
    <location>
        <begin position="172"/>
        <end position="199"/>
    </location>
</feature>
<accession>A0AB39XPL3</accession>
<feature type="transmembrane region" description="Helical" evidence="1">
    <location>
        <begin position="275"/>
        <end position="295"/>
    </location>
</feature>
<evidence type="ECO:0000313" key="2">
    <source>
        <dbReference type="EMBL" id="XDV59048.1"/>
    </source>
</evidence>
<keyword evidence="1" id="KW-0812">Transmembrane</keyword>
<protein>
    <recommendedName>
        <fullName evidence="3">Glycosyltransferase RgtA/B/C/D-like domain-containing protein</fullName>
    </recommendedName>
</protein>
<feature type="transmembrane region" description="Helical" evidence="1">
    <location>
        <begin position="144"/>
        <end position="160"/>
    </location>
</feature>
<name>A0AB39XPL3_9BRAD</name>
<feature type="transmembrane region" description="Helical" evidence="1">
    <location>
        <begin position="115"/>
        <end position="132"/>
    </location>
</feature>
<organism evidence="2">
    <name type="scientific">Bradyrhizobium sp. LLZ17</name>
    <dbReference type="NCBI Taxonomy" id="3239388"/>
    <lineage>
        <taxon>Bacteria</taxon>
        <taxon>Pseudomonadati</taxon>
        <taxon>Pseudomonadota</taxon>
        <taxon>Alphaproteobacteria</taxon>
        <taxon>Hyphomicrobiales</taxon>
        <taxon>Nitrobacteraceae</taxon>
        <taxon>Bradyrhizobium</taxon>
    </lineage>
</organism>
<dbReference type="EMBL" id="CP165734">
    <property type="protein sequence ID" value="XDV59048.1"/>
    <property type="molecule type" value="Genomic_DNA"/>
</dbReference>
<dbReference type="AlphaFoldDB" id="A0AB39XPL3"/>
<feature type="transmembrane region" description="Helical" evidence="1">
    <location>
        <begin position="247"/>
        <end position="269"/>
    </location>
</feature>
<proteinExistence type="predicted"/>
<dbReference type="RefSeq" id="WP_369723579.1">
    <property type="nucleotide sequence ID" value="NZ_CP165734.1"/>
</dbReference>
<sequence>MSRVDSRAIVYLVLLSLAAGYFLAWPIWRAQFLIEIWPTESWNAYWQDAAAAWRPMYPGPDSLAGNNYPPLSFYAIGALGKLLDMDNLFVGRALSQLALAALAFEVFLSVRILTLGRLGGAVAALWYVAIMARNSTIYVGANDPQLAGLAIMGAGLVYFLRLCQQKRSPVPALLLMVVAGFWKHNIVGVPLTAICWLFISSNRDAVRATFLSGLATIAGLLACVAIFGPDFIPDLLATRQYAWSNVVANIGHLQWSALALLIWAAWAIFDPRSMPARFTALYISIGLAACITQWLGHGIFGNAEFDLIFALAIGLGVAFNRMQASYVARRIGPDRCRDAMVAALLLRLILSDRQEAALVALSPEFRDSLYASERNVLSEANTVAAIPGNVACTVKLVCRQAGKPFVVDEFKTDEMVATGKFAPADIAALLSARHISVHPKTQPTGPEQDRSFLRWWRGRT</sequence>
<reference evidence="2" key="1">
    <citation type="submission" date="2024-08" db="EMBL/GenBank/DDBJ databases">
        <authorList>
            <person name="Chaddad Z."/>
            <person name="Lamrabet M."/>
            <person name="Bouhnik O."/>
            <person name="Alami S."/>
            <person name="Wipf D."/>
            <person name="Courty P.E."/>
            <person name="Missbah El Idrissi M."/>
        </authorList>
    </citation>
    <scope>NUCLEOTIDE SEQUENCE</scope>
    <source>
        <strain evidence="2">LLZ17</strain>
    </source>
</reference>
<feature type="transmembrane region" description="Helical" evidence="1">
    <location>
        <begin position="9"/>
        <end position="28"/>
    </location>
</feature>
<keyword evidence="1" id="KW-0472">Membrane</keyword>